<evidence type="ECO:0000313" key="3">
    <source>
        <dbReference type="Proteomes" id="UP001396334"/>
    </source>
</evidence>
<name>A0ABR2NDU8_9ROSI</name>
<sequence length="258" mass="28703">MLTSTDGGQVLDNHEHISAETYTAEIKGSEGGKYKWTAEVESPEKKYSWAGEIKGKKEGDAAIAKKLDTKGVAVKIKELGSHEEECSGVKGKTKGEPSRRVVEIEKPDDLAASVLRKGFERRAGEVARLRGKRRVLSADEAAVVIERTFRAYLIRRSKSLRALRELAVAKAKLKALFNNYTYRESIGHDSEERQRFTERIISLILNVDAIQVEAQGTDIMVRGGRRSMLDEVEAMLDAIDPHPIPIPIPMGNLKRHAV</sequence>
<organism evidence="2 3">
    <name type="scientific">Hibiscus sabdariffa</name>
    <name type="common">roselle</name>
    <dbReference type="NCBI Taxonomy" id="183260"/>
    <lineage>
        <taxon>Eukaryota</taxon>
        <taxon>Viridiplantae</taxon>
        <taxon>Streptophyta</taxon>
        <taxon>Embryophyta</taxon>
        <taxon>Tracheophyta</taxon>
        <taxon>Spermatophyta</taxon>
        <taxon>Magnoliopsida</taxon>
        <taxon>eudicotyledons</taxon>
        <taxon>Gunneridae</taxon>
        <taxon>Pentapetalae</taxon>
        <taxon>rosids</taxon>
        <taxon>malvids</taxon>
        <taxon>Malvales</taxon>
        <taxon>Malvaceae</taxon>
        <taxon>Malvoideae</taxon>
        <taxon>Hibiscus</taxon>
    </lineage>
</organism>
<keyword evidence="3" id="KW-1185">Reference proteome</keyword>
<proteinExistence type="predicted"/>
<dbReference type="InterPro" id="IPR040400">
    <property type="entry name" value="BAG5/6/7/8"/>
</dbReference>
<dbReference type="PROSITE" id="PS50096">
    <property type="entry name" value="IQ"/>
    <property type="match status" value="1"/>
</dbReference>
<comment type="caution">
    <text evidence="2">The sequence shown here is derived from an EMBL/GenBank/DDBJ whole genome shotgun (WGS) entry which is preliminary data.</text>
</comment>
<dbReference type="PANTHER" id="PTHR33322">
    <property type="entry name" value="BAG DOMAIN CONTAINING PROTEIN, EXPRESSED"/>
    <property type="match status" value="1"/>
</dbReference>
<accession>A0ABR2NDU8</accession>
<reference evidence="2 3" key="1">
    <citation type="journal article" date="2024" name="G3 (Bethesda)">
        <title>Genome assembly of Hibiscus sabdariffa L. provides insights into metabolisms of medicinal natural products.</title>
        <authorList>
            <person name="Kim T."/>
        </authorList>
    </citation>
    <scope>NUCLEOTIDE SEQUENCE [LARGE SCALE GENOMIC DNA]</scope>
    <source>
        <strain evidence="2">TK-2024</strain>
        <tissue evidence="2">Old leaves</tissue>
    </source>
</reference>
<dbReference type="EMBL" id="JBBPBN010000171">
    <property type="protein sequence ID" value="KAK8974321.1"/>
    <property type="molecule type" value="Genomic_DNA"/>
</dbReference>
<dbReference type="PANTHER" id="PTHR33322:SF3">
    <property type="entry name" value="BAG FAMILY MOLECULAR CHAPERONE REGULATOR 7"/>
    <property type="match status" value="1"/>
</dbReference>
<gene>
    <name evidence="2" type="ORF">V6N11_034685</name>
</gene>
<evidence type="ECO:0000313" key="2">
    <source>
        <dbReference type="EMBL" id="KAK8974321.1"/>
    </source>
</evidence>
<protein>
    <recommendedName>
        <fullName evidence="4">BAG domain-containing protein</fullName>
    </recommendedName>
</protein>
<keyword evidence="1" id="KW-0143">Chaperone</keyword>
<dbReference type="Proteomes" id="UP001396334">
    <property type="component" value="Unassembled WGS sequence"/>
</dbReference>
<evidence type="ECO:0000256" key="1">
    <source>
        <dbReference type="ARBA" id="ARBA00023186"/>
    </source>
</evidence>
<evidence type="ECO:0008006" key="4">
    <source>
        <dbReference type="Google" id="ProtNLM"/>
    </source>
</evidence>